<accession>A0AAV8S9P7</accession>
<evidence type="ECO:0000256" key="3">
    <source>
        <dbReference type="ARBA" id="ARBA00022989"/>
    </source>
</evidence>
<comment type="subcellular location">
    <subcellularLocation>
        <location evidence="1">Membrane</location>
    </subcellularLocation>
</comment>
<evidence type="ECO:0008006" key="8">
    <source>
        <dbReference type="Google" id="ProtNLM"/>
    </source>
</evidence>
<dbReference type="PANTHER" id="PTHR13533:SF31">
    <property type="entry name" value="PROTEIN ALTERED XYLOGLUCAN 9"/>
    <property type="match status" value="1"/>
</dbReference>
<evidence type="ECO:0000256" key="2">
    <source>
        <dbReference type="ARBA" id="ARBA00022692"/>
    </source>
</evidence>
<dbReference type="Proteomes" id="UP001159364">
    <property type="component" value="Linkage Group LG12"/>
</dbReference>
<comment type="caution">
    <text evidence="6">The sequence shown here is derived from an EMBL/GenBank/DDBJ whole genome shotgun (WGS) entry which is preliminary data.</text>
</comment>
<dbReference type="GO" id="GO:0045492">
    <property type="term" value="P:xylan biosynthetic process"/>
    <property type="evidence" value="ECO:0007669"/>
    <property type="project" value="TreeGrafter"/>
</dbReference>
<evidence type="ECO:0000256" key="1">
    <source>
        <dbReference type="ARBA" id="ARBA00004370"/>
    </source>
</evidence>
<dbReference type="GO" id="GO:0016020">
    <property type="term" value="C:membrane"/>
    <property type="evidence" value="ECO:0007669"/>
    <property type="project" value="UniProtKB-SubCell"/>
</dbReference>
<protein>
    <recommendedName>
        <fullName evidence="8">Pmr5/Cas1p GDSL/SGNH-like acyl-esterase family protein</fullName>
    </recommendedName>
</protein>
<evidence type="ECO:0000256" key="4">
    <source>
        <dbReference type="ARBA" id="ARBA00023136"/>
    </source>
</evidence>
<organism evidence="6 7">
    <name type="scientific">Erythroxylum novogranatense</name>
    <dbReference type="NCBI Taxonomy" id="1862640"/>
    <lineage>
        <taxon>Eukaryota</taxon>
        <taxon>Viridiplantae</taxon>
        <taxon>Streptophyta</taxon>
        <taxon>Embryophyta</taxon>
        <taxon>Tracheophyta</taxon>
        <taxon>Spermatophyta</taxon>
        <taxon>Magnoliopsida</taxon>
        <taxon>eudicotyledons</taxon>
        <taxon>Gunneridae</taxon>
        <taxon>Pentapetalae</taxon>
        <taxon>rosids</taxon>
        <taxon>fabids</taxon>
        <taxon>Malpighiales</taxon>
        <taxon>Erythroxylaceae</taxon>
        <taxon>Erythroxylum</taxon>
    </lineage>
</organism>
<keyword evidence="3 5" id="KW-1133">Transmembrane helix</keyword>
<sequence length="393" mass="43871">MLGLGLGLGVVQLGILAACVVLFVPKGMAGWRWSRNKMLFFGCALFITLAIGVHITPNIPSVSDFVTSVQSIVVFDNREDSCINLVNEVVWDVKPTNSNNHSSFVVEPHSKSNSNNYLNDKSNYSVTYDKIWNWSNTGKVKACEFQKLSKSDVSDLLNGSWIVVAGDSQARIMVQSLLNLILDSHRLESIKGDLFKRHSDYKIVIGEIGLKLDFIWAPFVVNLTDLVTSFKQNKSYPDVLVMGAGLWHMLHVTNASDYAVALKLLRDSIGSLLPSSPEFSTNEPVVSSVSTRFPHLFWLGMPMLINGMLNTKEKREKMTDEVWHAYDRTLRSSNLLRRYGGPFLFLDIESLSWNCGPRCTLDGMHYDLAVYEAAIHIALNALLIESHQKLGAA</sequence>
<dbReference type="GO" id="GO:0005794">
    <property type="term" value="C:Golgi apparatus"/>
    <property type="evidence" value="ECO:0007669"/>
    <property type="project" value="TreeGrafter"/>
</dbReference>
<dbReference type="AlphaFoldDB" id="A0AAV8S9P7"/>
<proteinExistence type="predicted"/>
<evidence type="ECO:0000313" key="7">
    <source>
        <dbReference type="Proteomes" id="UP001159364"/>
    </source>
</evidence>
<feature type="transmembrane region" description="Helical" evidence="5">
    <location>
        <begin position="37"/>
        <end position="55"/>
    </location>
</feature>
<keyword evidence="2 5" id="KW-0812">Transmembrane</keyword>
<evidence type="ECO:0000313" key="6">
    <source>
        <dbReference type="EMBL" id="KAJ8748869.1"/>
    </source>
</evidence>
<name>A0AAV8S9P7_9ROSI</name>
<dbReference type="PANTHER" id="PTHR13533">
    <property type="entry name" value="N-ACETYLNEURAMINATE 9-O-ACETYLTRANSFERASE"/>
    <property type="match status" value="1"/>
</dbReference>
<keyword evidence="4 5" id="KW-0472">Membrane</keyword>
<dbReference type="EMBL" id="JAIWQS010000012">
    <property type="protein sequence ID" value="KAJ8748869.1"/>
    <property type="molecule type" value="Genomic_DNA"/>
</dbReference>
<dbReference type="GO" id="GO:0016407">
    <property type="term" value="F:acetyltransferase activity"/>
    <property type="evidence" value="ECO:0007669"/>
    <property type="project" value="TreeGrafter"/>
</dbReference>
<feature type="transmembrane region" description="Helical" evidence="5">
    <location>
        <begin position="6"/>
        <end position="25"/>
    </location>
</feature>
<reference evidence="6 7" key="1">
    <citation type="submission" date="2021-09" db="EMBL/GenBank/DDBJ databases">
        <title>Genomic insights and catalytic innovation underlie evolution of tropane alkaloids biosynthesis.</title>
        <authorList>
            <person name="Wang Y.-J."/>
            <person name="Tian T."/>
            <person name="Huang J.-P."/>
            <person name="Huang S.-X."/>
        </authorList>
    </citation>
    <scope>NUCLEOTIDE SEQUENCE [LARGE SCALE GENOMIC DNA]</scope>
    <source>
        <strain evidence="6">KIB-2018</strain>
        <tissue evidence="6">Leaf</tissue>
    </source>
</reference>
<keyword evidence="7" id="KW-1185">Reference proteome</keyword>
<gene>
    <name evidence="6" type="ORF">K2173_013300</name>
</gene>
<evidence type="ECO:0000256" key="5">
    <source>
        <dbReference type="SAM" id="Phobius"/>
    </source>
</evidence>